<sequence>PLHPPRYFSADDRGHMAAMVHNWPHEDVHVIVVTDGSRILGLGDLGANGMGIPIGKLSLYCAAGGIAPHRVLPVMLDVGTNNEELLNDPFYLGLQRPRLTGADYFAVVDEFIQAVNNRWPKCLVQFEDFQSDIALPLLDNYKEQLLCFNDDIQGTGATALAGVLGSLRAAGGEVTDLPRQRILIAGAGSAGIGVATVLMQVRESGGGRDGKKEGVR</sequence>
<comment type="similarity">
    <text evidence="2">Belongs to the malic enzymes family.</text>
</comment>
<keyword evidence="6" id="KW-1185">Reference proteome</keyword>
<reference evidence="5 6" key="1">
    <citation type="journal article" date="2023" name="Commun. Biol.">
        <title>Genome analysis of Parmales, the sister group of diatoms, reveals the evolutionary specialization of diatoms from phago-mixotrophs to photoautotrophs.</title>
        <authorList>
            <person name="Ban H."/>
            <person name="Sato S."/>
            <person name="Yoshikawa S."/>
            <person name="Yamada K."/>
            <person name="Nakamura Y."/>
            <person name="Ichinomiya M."/>
            <person name="Sato N."/>
            <person name="Blanc-Mathieu R."/>
            <person name="Endo H."/>
            <person name="Kuwata A."/>
            <person name="Ogata H."/>
        </authorList>
    </citation>
    <scope>NUCLEOTIDE SEQUENCE [LARGE SCALE GENOMIC DNA]</scope>
</reference>
<comment type="caution">
    <text evidence="5">The sequence shown here is derived from an EMBL/GenBank/DDBJ whole genome shotgun (WGS) entry which is preliminary data.</text>
</comment>
<evidence type="ECO:0000256" key="1">
    <source>
        <dbReference type="ARBA" id="ARBA00001946"/>
    </source>
</evidence>
<dbReference type="InterPro" id="IPR046346">
    <property type="entry name" value="Aminoacid_DH-like_N_sf"/>
</dbReference>
<dbReference type="SUPFAM" id="SSF51735">
    <property type="entry name" value="NAD(P)-binding Rossmann-fold domains"/>
    <property type="match status" value="1"/>
</dbReference>
<dbReference type="PRINTS" id="PR00072">
    <property type="entry name" value="MALOXRDTASE"/>
</dbReference>
<dbReference type="InterPro" id="IPR012302">
    <property type="entry name" value="Malic_NAD-bd"/>
</dbReference>
<keyword evidence="3" id="KW-0560">Oxidoreductase</keyword>
<dbReference type="Gene3D" id="3.40.50.720">
    <property type="entry name" value="NAD(P)-binding Rossmann-like Domain"/>
    <property type="match status" value="1"/>
</dbReference>
<dbReference type="SUPFAM" id="SSF53223">
    <property type="entry name" value="Aminoacid dehydrogenase-like, N-terminal domain"/>
    <property type="match status" value="1"/>
</dbReference>
<dbReference type="InterPro" id="IPR036291">
    <property type="entry name" value="NAD(P)-bd_dom_sf"/>
</dbReference>
<dbReference type="PANTHER" id="PTHR23406:SF32">
    <property type="entry name" value="NADP-DEPENDENT MALIC ENZYME"/>
    <property type="match status" value="1"/>
</dbReference>
<evidence type="ECO:0000313" key="6">
    <source>
        <dbReference type="Proteomes" id="UP001165060"/>
    </source>
</evidence>
<dbReference type="Pfam" id="PF03949">
    <property type="entry name" value="Malic_M"/>
    <property type="match status" value="1"/>
</dbReference>
<dbReference type="InterPro" id="IPR037062">
    <property type="entry name" value="Malic_N_dom_sf"/>
</dbReference>
<evidence type="ECO:0000256" key="2">
    <source>
        <dbReference type="ARBA" id="ARBA00008785"/>
    </source>
</evidence>
<dbReference type="Proteomes" id="UP001165060">
    <property type="component" value="Unassembled WGS sequence"/>
</dbReference>
<dbReference type="Gene3D" id="3.40.50.10380">
    <property type="entry name" value="Malic enzyme, N-terminal domain"/>
    <property type="match status" value="1"/>
</dbReference>
<dbReference type="PIRSF" id="PIRSF000106">
    <property type="entry name" value="ME"/>
    <property type="match status" value="1"/>
</dbReference>
<evidence type="ECO:0000313" key="5">
    <source>
        <dbReference type="EMBL" id="GMI57369.1"/>
    </source>
</evidence>
<name>A0ABQ6NCC9_9STRA</name>
<dbReference type="InterPro" id="IPR012301">
    <property type="entry name" value="Malic_N_dom"/>
</dbReference>
<evidence type="ECO:0000256" key="3">
    <source>
        <dbReference type="ARBA" id="ARBA00023002"/>
    </source>
</evidence>
<protein>
    <recommendedName>
        <fullName evidence="4">Malic enzyme N-terminal domain-containing protein</fullName>
    </recommendedName>
</protein>
<organism evidence="5 6">
    <name type="scientific">Tetraparma gracilis</name>
    <dbReference type="NCBI Taxonomy" id="2962635"/>
    <lineage>
        <taxon>Eukaryota</taxon>
        <taxon>Sar</taxon>
        <taxon>Stramenopiles</taxon>
        <taxon>Ochrophyta</taxon>
        <taxon>Bolidophyceae</taxon>
        <taxon>Parmales</taxon>
        <taxon>Triparmaceae</taxon>
        <taxon>Tetraparma</taxon>
    </lineage>
</organism>
<accession>A0ABQ6NCC9</accession>
<comment type="cofactor">
    <cofactor evidence="1">
        <name>Mg(2+)</name>
        <dbReference type="ChEBI" id="CHEBI:18420"/>
    </cofactor>
</comment>
<dbReference type="Pfam" id="PF00390">
    <property type="entry name" value="malic"/>
    <property type="match status" value="1"/>
</dbReference>
<dbReference type="PANTHER" id="PTHR23406">
    <property type="entry name" value="MALIC ENZYME-RELATED"/>
    <property type="match status" value="1"/>
</dbReference>
<dbReference type="InterPro" id="IPR001891">
    <property type="entry name" value="Malic_OxRdtase"/>
</dbReference>
<gene>
    <name evidence="5" type="ORF">TeGR_g9502</name>
</gene>
<dbReference type="EMBL" id="BRYB01006812">
    <property type="protein sequence ID" value="GMI57369.1"/>
    <property type="molecule type" value="Genomic_DNA"/>
</dbReference>
<feature type="non-terminal residue" evidence="5">
    <location>
        <position position="1"/>
    </location>
</feature>
<evidence type="ECO:0000259" key="4">
    <source>
        <dbReference type="SMART" id="SM01274"/>
    </source>
</evidence>
<feature type="domain" description="Malic enzyme N-terminal" evidence="4">
    <location>
        <begin position="1"/>
        <end position="142"/>
    </location>
</feature>
<dbReference type="SMART" id="SM01274">
    <property type="entry name" value="malic"/>
    <property type="match status" value="1"/>
</dbReference>
<proteinExistence type="inferred from homology"/>